<keyword evidence="10" id="KW-1185">Reference proteome</keyword>
<dbReference type="InterPro" id="IPR050166">
    <property type="entry name" value="ABC_transporter_ATP-bind"/>
</dbReference>
<evidence type="ECO:0000313" key="9">
    <source>
        <dbReference type="EMBL" id="PAT37431.1"/>
    </source>
</evidence>
<dbReference type="InterPro" id="IPR003439">
    <property type="entry name" value="ABC_transporter-like_ATP-bd"/>
</dbReference>
<dbReference type="GO" id="GO:0016887">
    <property type="term" value="F:ATP hydrolysis activity"/>
    <property type="evidence" value="ECO:0007669"/>
    <property type="project" value="InterPro"/>
</dbReference>
<reference evidence="9 10" key="1">
    <citation type="submission" date="2017-08" db="EMBL/GenBank/DDBJ databases">
        <title>WGS of Clinical strains of the CDC Group NO-1 linked to zoonotic infections in humans.</title>
        <authorList>
            <person name="Bernier A.-M."/>
            <person name="Bernard K."/>
        </authorList>
    </citation>
    <scope>NUCLEOTIDE SEQUENCE [LARGE SCALE GENOMIC DNA]</scope>
    <source>
        <strain evidence="9 10">NML00-0135</strain>
    </source>
</reference>
<dbReference type="InterPro" id="IPR003593">
    <property type="entry name" value="AAA+_ATPase"/>
</dbReference>
<keyword evidence="5 9" id="KW-0067">ATP-binding</keyword>
<keyword evidence="7" id="KW-0472">Membrane</keyword>
<organism evidence="9 10">
    <name type="scientific">Vandammella animalimorsus</name>
    <dbReference type="NCBI Taxonomy" id="2029117"/>
    <lineage>
        <taxon>Bacteria</taxon>
        <taxon>Pseudomonadati</taxon>
        <taxon>Pseudomonadota</taxon>
        <taxon>Betaproteobacteria</taxon>
        <taxon>Burkholderiales</taxon>
        <taxon>Comamonadaceae</taxon>
        <taxon>Vandammella</taxon>
    </lineage>
</organism>
<name>A0A2A2AI88_9BURK</name>
<dbReference type="SUPFAM" id="SSF52540">
    <property type="entry name" value="P-loop containing nucleoside triphosphate hydrolases"/>
    <property type="match status" value="1"/>
</dbReference>
<comment type="caution">
    <text evidence="9">The sequence shown here is derived from an EMBL/GenBank/DDBJ whole genome shotgun (WGS) entry which is preliminary data.</text>
</comment>
<evidence type="ECO:0000256" key="6">
    <source>
        <dbReference type="ARBA" id="ARBA00022967"/>
    </source>
</evidence>
<dbReference type="RefSeq" id="WP_095539659.1">
    <property type="nucleotide sequence ID" value="NZ_NSJB01000003.1"/>
</dbReference>
<keyword evidence="3" id="KW-1003">Cell membrane</keyword>
<evidence type="ECO:0000256" key="3">
    <source>
        <dbReference type="ARBA" id="ARBA00022475"/>
    </source>
</evidence>
<evidence type="ECO:0000256" key="2">
    <source>
        <dbReference type="ARBA" id="ARBA00022448"/>
    </source>
</evidence>
<dbReference type="Proteomes" id="UP000218054">
    <property type="component" value="Unassembled WGS sequence"/>
</dbReference>
<dbReference type="GO" id="GO:0005524">
    <property type="term" value="F:ATP binding"/>
    <property type="evidence" value="ECO:0007669"/>
    <property type="project" value="UniProtKB-KW"/>
</dbReference>
<keyword evidence="2" id="KW-0813">Transport</keyword>
<dbReference type="PANTHER" id="PTHR42788">
    <property type="entry name" value="TAURINE IMPORT ATP-BINDING PROTEIN-RELATED"/>
    <property type="match status" value="1"/>
</dbReference>
<proteinExistence type="inferred from homology"/>
<evidence type="ECO:0000256" key="7">
    <source>
        <dbReference type="ARBA" id="ARBA00023136"/>
    </source>
</evidence>
<comment type="similarity">
    <text evidence="1">Belongs to the ABC transporter superfamily.</text>
</comment>
<dbReference type="PANTHER" id="PTHR42788:SF17">
    <property type="entry name" value="ALIPHATIC SULFONATES IMPORT ATP-BINDING PROTEIN SSUB"/>
    <property type="match status" value="1"/>
</dbReference>
<dbReference type="InterPro" id="IPR027417">
    <property type="entry name" value="P-loop_NTPase"/>
</dbReference>
<evidence type="ECO:0000256" key="1">
    <source>
        <dbReference type="ARBA" id="ARBA00005417"/>
    </source>
</evidence>
<dbReference type="Gene3D" id="3.40.50.300">
    <property type="entry name" value="P-loop containing nucleotide triphosphate hydrolases"/>
    <property type="match status" value="1"/>
</dbReference>
<keyword evidence="4" id="KW-0547">Nucleotide-binding</keyword>
<dbReference type="EMBL" id="NSJB01000003">
    <property type="protein sequence ID" value="PAT37431.1"/>
    <property type="molecule type" value="Genomic_DNA"/>
</dbReference>
<dbReference type="PROSITE" id="PS50893">
    <property type="entry name" value="ABC_TRANSPORTER_2"/>
    <property type="match status" value="1"/>
</dbReference>
<sequence length="302" mass="31463">MSAAHPAAHPAAAGAAPAAPPPGLRLHGVDHAWGPRLAVQGVSLHLPPGRCMALLGPSGCGKTTLLRLCAGLEPLQTGRIDNGFAHSVMLFQQPRLLPWKRIEDNIALGLKARGLPRAQRLQAARQMGMALGLDALALAQYPHQLSGGMQSRAALARALVLAPDLLLLDEPFAALDIGLKTQMHRLLLAERARRPLAVLMITHDVMEAVALADSVLVMAGQPGRVCWRLDLPLPAAQRSEAWVHRQSALLLAQPAVRAAFGLPAPAQAGPGDAAASGALSDDASLFATGQAVAAAPPERLGC</sequence>
<feature type="domain" description="ABC transporter" evidence="8">
    <location>
        <begin position="24"/>
        <end position="245"/>
    </location>
</feature>
<dbReference type="PROSITE" id="PS00211">
    <property type="entry name" value="ABC_TRANSPORTER_1"/>
    <property type="match status" value="1"/>
</dbReference>
<evidence type="ECO:0000256" key="5">
    <source>
        <dbReference type="ARBA" id="ARBA00022840"/>
    </source>
</evidence>
<evidence type="ECO:0000259" key="8">
    <source>
        <dbReference type="PROSITE" id="PS50893"/>
    </source>
</evidence>
<dbReference type="SMART" id="SM00382">
    <property type="entry name" value="AAA"/>
    <property type="match status" value="1"/>
</dbReference>
<dbReference type="Pfam" id="PF00005">
    <property type="entry name" value="ABC_tran"/>
    <property type="match status" value="1"/>
</dbReference>
<gene>
    <name evidence="9" type="ORF">CK625_07545</name>
</gene>
<protein>
    <submittedName>
        <fullName evidence="9">ABC transporter ATP-binding protein</fullName>
    </submittedName>
</protein>
<accession>A0A2A2AI88</accession>
<evidence type="ECO:0000313" key="10">
    <source>
        <dbReference type="Proteomes" id="UP000218054"/>
    </source>
</evidence>
<evidence type="ECO:0000256" key="4">
    <source>
        <dbReference type="ARBA" id="ARBA00022741"/>
    </source>
</evidence>
<keyword evidence="6" id="KW-1278">Translocase</keyword>
<dbReference type="AlphaFoldDB" id="A0A2A2AI88"/>
<dbReference type="InterPro" id="IPR017871">
    <property type="entry name" value="ABC_transporter-like_CS"/>
</dbReference>